<dbReference type="NCBIfam" id="TIGR00254">
    <property type="entry name" value="GGDEF"/>
    <property type="match status" value="1"/>
</dbReference>
<comment type="caution">
    <text evidence="3">The sequence shown here is derived from an EMBL/GenBank/DDBJ whole genome shotgun (WGS) entry which is preliminary data.</text>
</comment>
<dbReference type="InterPro" id="IPR043128">
    <property type="entry name" value="Rev_trsase/Diguanyl_cyclase"/>
</dbReference>
<dbReference type="Pfam" id="PF00990">
    <property type="entry name" value="GGDEF"/>
    <property type="match status" value="1"/>
</dbReference>
<keyword evidence="1" id="KW-1133">Transmembrane helix</keyword>
<dbReference type="InterPro" id="IPR052155">
    <property type="entry name" value="Biofilm_reg_signaling"/>
</dbReference>
<dbReference type="PATRIC" id="fig|452.5.peg.2953"/>
<accession>A0A0W0YXW1</accession>
<name>A0A0W0YXW1_LEGSP</name>
<dbReference type="SMART" id="SM00267">
    <property type="entry name" value="GGDEF"/>
    <property type="match status" value="1"/>
</dbReference>
<feature type="transmembrane region" description="Helical" evidence="1">
    <location>
        <begin position="82"/>
        <end position="111"/>
    </location>
</feature>
<evidence type="ECO:0000313" key="3">
    <source>
        <dbReference type="EMBL" id="KTD61427.1"/>
    </source>
</evidence>
<dbReference type="OrthoDB" id="9812358at2"/>
<dbReference type="PANTHER" id="PTHR44757:SF2">
    <property type="entry name" value="BIOFILM ARCHITECTURE MAINTENANCE PROTEIN MBAA"/>
    <property type="match status" value="1"/>
</dbReference>
<dbReference type="SUPFAM" id="SSF55073">
    <property type="entry name" value="Nucleotide cyclase"/>
    <property type="match status" value="1"/>
</dbReference>
<feature type="transmembrane region" description="Helical" evidence="1">
    <location>
        <begin position="154"/>
        <end position="184"/>
    </location>
</feature>
<dbReference type="InterPro" id="IPR000160">
    <property type="entry name" value="GGDEF_dom"/>
</dbReference>
<gene>
    <name evidence="3" type="ORF">Lspi_2669</name>
</gene>
<dbReference type="PANTHER" id="PTHR44757">
    <property type="entry name" value="DIGUANYLATE CYCLASE DGCP"/>
    <property type="match status" value="1"/>
</dbReference>
<keyword evidence="4" id="KW-1185">Reference proteome</keyword>
<dbReference type="InterPro" id="IPR029787">
    <property type="entry name" value="Nucleotide_cyclase"/>
</dbReference>
<feature type="transmembrane region" description="Helical" evidence="1">
    <location>
        <begin position="50"/>
        <end position="70"/>
    </location>
</feature>
<evidence type="ECO:0000259" key="2">
    <source>
        <dbReference type="PROSITE" id="PS50887"/>
    </source>
</evidence>
<dbReference type="STRING" id="452.Lspi_2669"/>
<dbReference type="PROSITE" id="PS50887">
    <property type="entry name" value="GGDEF"/>
    <property type="match status" value="1"/>
</dbReference>
<feature type="transmembrane region" description="Helical" evidence="1">
    <location>
        <begin position="117"/>
        <end position="142"/>
    </location>
</feature>
<sequence length="363" mass="41600">MAKGKIIPGQLEEVLNGHQFGRQYRMTFVIGIETILFVLIMLLLPKIHHWSVIVMLSTGIGLSIINLITLKLYHCVRLSSHFLTSLILLTVISVNYVAGGINTSLFVWFYIVPLIAATLTGFSGLIIYGGISIAAIIAFLVLPHEAIFHPSESLIWYIQVMNFVFAMILVLSVLIAFLLEIYVFEQRNLQQQRALENDREKLFHMSRHDILSKLPNRKYFYEELRKRIRGKNDLTILYMDLNGLKVINDSYGHEVGDQILVETSKRLSNCFRNEDFIARVGGDEFIGIVSNSNAEDISSKIIARIRDIFNYPYRSVKYDIQLKMAIGMARYPEDAGRMEKLLSIADQRMYKDKSRLKAIQNKS</sequence>
<dbReference type="AlphaFoldDB" id="A0A0W0YXW1"/>
<dbReference type="EMBL" id="LNYX01000032">
    <property type="protein sequence ID" value="KTD61427.1"/>
    <property type="molecule type" value="Genomic_DNA"/>
</dbReference>
<evidence type="ECO:0000256" key="1">
    <source>
        <dbReference type="SAM" id="Phobius"/>
    </source>
</evidence>
<dbReference type="CDD" id="cd01949">
    <property type="entry name" value="GGDEF"/>
    <property type="match status" value="1"/>
</dbReference>
<feature type="domain" description="GGDEF" evidence="2">
    <location>
        <begin position="232"/>
        <end position="363"/>
    </location>
</feature>
<feature type="transmembrane region" description="Helical" evidence="1">
    <location>
        <begin position="26"/>
        <end position="44"/>
    </location>
</feature>
<evidence type="ECO:0000313" key="4">
    <source>
        <dbReference type="Proteomes" id="UP000054877"/>
    </source>
</evidence>
<dbReference type="Proteomes" id="UP000054877">
    <property type="component" value="Unassembled WGS sequence"/>
</dbReference>
<dbReference type="RefSeq" id="WP_058484585.1">
    <property type="nucleotide sequence ID" value="NZ_CAAAII010000007.1"/>
</dbReference>
<protein>
    <submittedName>
        <fullName evidence="3">GGDEF/EAL domain-containing sensory box protein</fullName>
    </submittedName>
</protein>
<proteinExistence type="predicted"/>
<keyword evidence="1" id="KW-0472">Membrane</keyword>
<reference evidence="3 4" key="1">
    <citation type="submission" date="2015-11" db="EMBL/GenBank/DDBJ databases">
        <title>Genomic analysis of 38 Legionella species identifies large and diverse effector repertoires.</title>
        <authorList>
            <person name="Burstein D."/>
            <person name="Amaro F."/>
            <person name="Zusman T."/>
            <person name="Lifshitz Z."/>
            <person name="Cohen O."/>
            <person name="Gilbert J.A."/>
            <person name="Pupko T."/>
            <person name="Shuman H.A."/>
            <person name="Segal G."/>
        </authorList>
    </citation>
    <scope>NUCLEOTIDE SEQUENCE [LARGE SCALE GENOMIC DNA]</scope>
    <source>
        <strain evidence="3 4">Mt.St.Helens-9</strain>
    </source>
</reference>
<organism evidence="3 4">
    <name type="scientific">Legionella spiritensis</name>
    <dbReference type="NCBI Taxonomy" id="452"/>
    <lineage>
        <taxon>Bacteria</taxon>
        <taxon>Pseudomonadati</taxon>
        <taxon>Pseudomonadota</taxon>
        <taxon>Gammaproteobacteria</taxon>
        <taxon>Legionellales</taxon>
        <taxon>Legionellaceae</taxon>
        <taxon>Legionella</taxon>
    </lineage>
</organism>
<keyword evidence="1" id="KW-0812">Transmembrane</keyword>
<dbReference type="Gene3D" id="3.30.70.270">
    <property type="match status" value="1"/>
</dbReference>